<dbReference type="InterPro" id="IPR026350">
    <property type="entry name" value="GxxExxY"/>
</dbReference>
<name>A0A2M7QPM2_9BACT</name>
<sequence length="141" mass="16901">MRILYEYTKIQTTKVRRKDLIYPELSYKIMGILFRVWTNVGSNHKENFYQKAVAQDFKEDDLPFEEQLPVKINYKNKPIGIYYFDFLIDDKIVLEIKVRDYFSKKDITQLYSYLKAKNLKLGIIAHFTKTGVKFKRVANIK</sequence>
<organism evidence="1 2">
    <name type="scientific">Candidatus Portnoybacteria bacterium CG_4_10_14_0_8_um_filter_40_50</name>
    <dbReference type="NCBI Taxonomy" id="1974800"/>
    <lineage>
        <taxon>Bacteria</taxon>
        <taxon>Candidatus Portnoyibacteriota</taxon>
    </lineage>
</organism>
<dbReference type="AlphaFoldDB" id="A0A2M7QPM2"/>
<protein>
    <recommendedName>
        <fullName evidence="3">GxxExxY protein</fullName>
    </recommendedName>
</protein>
<evidence type="ECO:0008006" key="3">
    <source>
        <dbReference type="Google" id="ProtNLM"/>
    </source>
</evidence>
<evidence type="ECO:0000313" key="2">
    <source>
        <dbReference type="Proteomes" id="UP000229481"/>
    </source>
</evidence>
<accession>A0A2M7QPM2</accession>
<gene>
    <name evidence="1" type="ORF">COY85_03710</name>
</gene>
<comment type="caution">
    <text evidence="1">The sequence shown here is derived from an EMBL/GenBank/DDBJ whole genome shotgun (WGS) entry which is preliminary data.</text>
</comment>
<dbReference type="Proteomes" id="UP000229481">
    <property type="component" value="Unassembled WGS sequence"/>
</dbReference>
<dbReference type="EMBL" id="PFLK01000094">
    <property type="protein sequence ID" value="PIY74269.1"/>
    <property type="molecule type" value="Genomic_DNA"/>
</dbReference>
<dbReference type="NCBIfam" id="TIGR04256">
    <property type="entry name" value="GxxExxY"/>
    <property type="match status" value="1"/>
</dbReference>
<evidence type="ECO:0000313" key="1">
    <source>
        <dbReference type="EMBL" id="PIY74269.1"/>
    </source>
</evidence>
<proteinExistence type="predicted"/>
<reference evidence="2" key="1">
    <citation type="submission" date="2017-09" db="EMBL/GenBank/DDBJ databases">
        <title>Depth-based differentiation of microbial function through sediment-hosted aquifers and enrichment of novel symbionts in the deep terrestrial subsurface.</title>
        <authorList>
            <person name="Probst A.J."/>
            <person name="Ladd B."/>
            <person name="Jarett J.K."/>
            <person name="Geller-Mcgrath D.E."/>
            <person name="Sieber C.M.K."/>
            <person name="Emerson J.B."/>
            <person name="Anantharaman K."/>
            <person name="Thomas B.C."/>
            <person name="Malmstrom R."/>
            <person name="Stieglmeier M."/>
            <person name="Klingl A."/>
            <person name="Woyke T."/>
            <person name="Ryan C.M."/>
            <person name="Banfield J.F."/>
        </authorList>
    </citation>
    <scope>NUCLEOTIDE SEQUENCE [LARGE SCALE GENOMIC DNA]</scope>
</reference>
<dbReference type="Pfam" id="PF13366">
    <property type="entry name" value="PDDEXK_3"/>
    <property type="match status" value="1"/>
</dbReference>